<dbReference type="EMBL" id="JAWDGP010006461">
    <property type="protein sequence ID" value="KAK3740773.1"/>
    <property type="molecule type" value="Genomic_DNA"/>
</dbReference>
<dbReference type="Proteomes" id="UP001283361">
    <property type="component" value="Unassembled WGS sequence"/>
</dbReference>
<accession>A0AAE0YCW1</accession>
<evidence type="ECO:0000313" key="1">
    <source>
        <dbReference type="EMBL" id="KAK3740773.1"/>
    </source>
</evidence>
<name>A0AAE0YCW1_9GAST</name>
<dbReference type="AlphaFoldDB" id="A0AAE0YCW1"/>
<gene>
    <name evidence="1" type="ORF">RRG08_005102</name>
</gene>
<comment type="caution">
    <text evidence="1">The sequence shown here is derived from an EMBL/GenBank/DDBJ whole genome shotgun (WGS) entry which is preliminary data.</text>
</comment>
<organism evidence="1 2">
    <name type="scientific">Elysia crispata</name>
    <name type="common">lettuce slug</name>
    <dbReference type="NCBI Taxonomy" id="231223"/>
    <lineage>
        <taxon>Eukaryota</taxon>
        <taxon>Metazoa</taxon>
        <taxon>Spiralia</taxon>
        <taxon>Lophotrochozoa</taxon>
        <taxon>Mollusca</taxon>
        <taxon>Gastropoda</taxon>
        <taxon>Heterobranchia</taxon>
        <taxon>Euthyneura</taxon>
        <taxon>Panpulmonata</taxon>
        <taxon>Sacoglossa</taxon>
        <taxon>Placobranchoidea</taxon>
        <taxon>Plakobranchidae</taxon>
        <taxon>Elysia</taxon>
    </lineage>
</organism>
<reference evidence="1" key="1">
    <citation type="journal article" date="2023" name="G3 (Bethesda)">
        <title>A reference genome for the long-term kleptoplast-retaining sea slug Elysia crispata morphotype clarki.</title>
        <authorList>
            <person name="Eastman K.E."/>
            <person name="Pendleton A.L."/>
            <person name="Shaikh M.A."/>
            <person name="Suttiyut T."/>
            <person name="Ogas R."/>
            <person name="Tomko P."/>
            <person name="Gavelis G."/>
            <person name="Widhalm J.R."/>
            <person name="Wisecaver J.H."/>
        </authorList>
    </citation>
    <scope>NUCLEOTIDE SEQUENCE</scope>
    <source>
        <strain evidence="1">ECLA1</strain>
    </source>
</reference>
<proteinExistence type="predicted"/>
<protein>
    <submittedName>
        <fullName evidence="1">Uncharacterized protein</fullName>
    </submittedName>
</protein>
<evidence type="ECO:0000313" key="2">
    <source>
        <dbReference type="Proteomes" id="UP001283361"/>
    </source>
</evidence>
<sequence>MWASIRRSRRVGPVLKMEGGKTLRCEESRRIEVWLWEISLDKCLVYRRPVGIPRAGLGDTVLIENQWPFCTRRGPPVCSDFVHFTLSDLRPDTAISGPRPTSTGQSD</sequence>
<keyword evidence="2" id="KW-1185">Reference proteome</keyword>